<feature type="transmembrane region" description="Helical" evidence="1">
    <location>
        <begin position="15"/>
        <end position="40"/>
    </location>
</feature>
<organism evidence="2 3">
    <name type="scientific">Candidatus Magasanikbacteria bacterium RIFOXYD1_FULL_40_23</name>
    <dbReference type="NCBI Taxonomy" id="1798705"/>
    <lineage>
        <taxon>Bacteria</taxon>
        <taxon>Candidatus Magasanikiibacteriota</taxon>
    </lineage>
</organism>
<sequence>MTASIIISILKRKKYGLVALFAAIAMAGLSYYLTIVNVAFHSFFVLVQMDGVLFTTASMILSLFISILFGTYLGLFIFRRDLIKDNQNAKAIASGLGGTVAGVLGAACPTCGAPLLALFGAPLALMALPFQGLEIKVLGIFLLLLSIHLLAQSIEKKLKC</sequence>
<reference evidence="2 3" key="1">
    <citation type="journal article" date="2016" name="Nat. Commun.">
        <title>Thousands of microbial genomes shed light on interconnected biogeochemical processes in an aquifer system.</title>
        <authorList>
            <person name="Anantharaman K."/>
            <person name="Brown C.T."/>
            <person name="Hug L.A."/>
            <person name="Sharon I."/>
            <person name="Castelle C.J."/>
            <person name="Probst A.J."/>
            <person name="Thomas B.C."/>
            <person name="Singh A."/>
            <person name="Wilkins M.J."/>
            <person name="Karaoz U."/>
            <person name="Brodie E.L."/>
            <person name="Williams K.H."/>
            <person name="Hubbard S.S."/>
            <person name="Banfield J.F."/>
        </authorList>
    </citation>
    <scope>NUCLEOTIDE SEQUENCE [LARGE SCALE GENOMIC DNA]</scope>
</reference>
<dbReference type="STRING" id="1798705.A2563_02530"/>
<keyword evidence="1" id="KW-0472">Membrane</keyword>
<dbReference type="AlphaFoldDB" id="A0A1F6P8N4"/>
<evidence type="ECO:0000313" key="2">
    <source>
        <dbReference type="EMBL" id="OGH92531.1"/>
    </source>
</evidence>
<accession>A0A1F6P8N4</accession>
<keyword evidence="1" id="KW-0812">Transmembrane</keyword>
<dbReference type="Proteomes" id="UP000176634">
    <property type="component" value="Unassembled WGS sequence"/>
</dbReference>
<evidence type="ECO:0000313" key="3">
    <source>
        <dbReference type="Proteomes" id="UP000176634"/>
    </source>
</evidence>
<feature type="transmembrane region" description="Helical" evidence="1">
    <location>
        <begin position="99"/>
        <end position="121"/>
    </location>
</feature>
<proteinExistence type="predicted"/>
<evidence type="ECO:0000256" key="1">
    <source>
        <dbReference type="SAM" id="Phobius"/>
    </source>
</evidence>
<comment type="caution">
    <text evidence="2">The sequence shown here is derived from an EMBL/GenBank/DDBJ whole genome shotgun (WGS) entry which is preliminary data.</text>
</comment>
<protein>
    <submittedName>
        <fullName evidence="2">Uncharacterized protein</fullName>
    </submittedName>
</protein>
<dbReference type="EMBL" id="MFRA01000005">
    <property type="protein sequence ID" value="OGH92531.1"/>
    <property type="molecule type" value="Genomic_DNA"/>
</dbReference>
<name>A0A1F6P8N4_9BACT</name>
<keyword evidence="1" id="KW-1133">Transmembrane helix</keyword>
<feature type="transmembrane region" description="Helical" evidence="1">
    <location>
        <begin position="52"/>
        <end position="78"/>
    </location>
</feature>
<feature type="transmembrane region" description="Helical" evidence="1">
    <location>
        <begin position="133"/>
        <end position="151"/>
    </location>
</feature>
<gene>
    <name evidence="2" type="ORF">A2563_02530</name>
</gene>